<reference evidence="12 13" key="1">
    <citation type="submission" date="2019-07" db="EMBL/GenBank/DDBJ databases">
        <title>Full genome sequence of Humibacter sp. WJ7-1.</title>
        <authorList>
            <person name="Im W.-T."/>
        </authorList>
    </citation>
    <scope>NUCLEOTIDE SEQUENCE [LARGE SCALE GENOMIC DNA]</scope>
    <source>
        <strain evidence="12 13">WJ7-1</strain>
    </source>
</reference>
<evidence type="ECO:0000256" key="4">
    <source>
        <dbReference type="ARBA" id="ARBA00022679"/>
    </source>
</evidence>
<evidence type="ECO:0000256" key="3">
    <source>
        <dbReference type="ARBA" id="ARBA00022676"/>
    </source>
</evidence>
<name>A0A5B8M3M6_9MICO</name>
<keyword evidence="3" id="KW-0328">Glycosyltransferase</keyword>
<evidence type="ECO:0000256" key="8">
    <source>
        <dbReference type="ARBA" id="ARBA00038120"/>
    </source>
</evidence>
<dbReference type="Proteomes" id="UP000320216">
    <property type="component" value="Chromosome"/>
</dbReference>
<dbReference type="Pfam" id="PF00535">
    <property type="entry name" value="Glycos_transf_2"/>
    <property type="match status" value="1"/>
</dbReference>
<feature type="transmembrane region" description="Helical" evidence="10">
    <location>
        <begin position="129"/>
        <end position="149"/>
    </location>
</feature>
<gene>
    <name evidence="12" type="ORF">FPZ11_07050</name>
</gene>
<evidence type="ECO:0000256" key="5">
    <source>
        <dbReference type="ARBA" id="ARBA00023136"/>
    </source>
</evidence>
<dbReference type="EMBL" id="CP042305">
    <property type="protein sequence ID" value="QDZ14544.1"/>
    <property type="molecule type" value="Genomic_DNA"/>
</dbReference>
<comment type="function">
    <text evidence="6">Catalyzes the glycosylation of 4,4'-diaponeurosporenoate, i.e. the esterification of glucose at the C1'' position with the carboxyl group of 4,4'-diaponeurosporenic acid, to form glycosyl-4,4'-diaponeurosporenoate. This is a step in the biosynthesis of staphyloxanthin, an orange pigment present in most staphylococci strains.</text>
</comment>
<evidence type="ECO:0000256" key="7">
    <source>
        <dbReference type="ARBA" id="ARBA00037904"/>
    </source>
</evidence>
<keyword evidence="5 10" id="KW-0472">Membrane</keyword>
<protein>
    <recommendedName>
        <fullName evidence="9">4,4'-diaponeurosporenoate glycosyltransferase</fullName>
    </recommendedName>
</protein>
<evidence type="ECO:0000256" key="2">
    <source>
        <dbReference type="ARBA" id="ARBA00022475"/>
    </source>
</evidence>
<dbReference type="PANTHER" id="PTHR43646">
    <property type="entry name" value="GLYCOSYLTRANSFERASE"/>
    <property type="match status" value="1"/>
</dbReference>
<evidence type="ECO:0000259" key="11">
    <source>
        <dbReference type="Pfam" id="PF00535"/>
    </source>
</evidence>
<dbReference type="CDD" id="cd00761">
    <property type="entry name" value="Glyco_tranf_GTA_type"/>
    <property type="match status" value="1"/>
</dbReference>
<dbReference type="AlphaFoldDB" id="A0A5B8M3M6"/>
<dbReference type="GO" id="GO:0005886">
    <property type="term" value="C:plasma membrane"/>
    <property type="evidence" value="ECO:0007669"/>
    <property type="project" value="UniProtKB-SubCell"/>
</dbReference>
<comment type="pathway">
    <text evidence="7">Carotenoid biosynthesis; staphyloxanthin biosynthesis; staphyloxanthin from farnesyl diphosphate: step 4/5.</text>
</comment>
<organism evidence="12 13">
    <name type="scientific">Humibacter ginsenosidimutans</name>
    <dbReference type="NCBI Taxonomy" id="2599293"/>
    <lineage>
        <taxon>Bacteria</taxon>
        <taxon>Bacillati</taxon>
        <taxon>Actinomycetota</taxon>
        <taxon>Actinomycetes</taxon>
        <taxon>Micrococcales</taxon>
        <taxon>Microbacteriaceae</taxon>
        <taxon>Humibacter</taxon>
    </lineage>
</organism>
<accession>A0A5B8M3M6</accession>
<dbReference type="OrthoDB" id="9802632at2"/>
<dbReference type="RefSeq" id="WP_146319551.1">
    <property type="nucleotide sequence ID" value="NZ_CP042305.1"/>
</dbReference>
<dbReference type="InterPro" id="IPR001173">
    <property type="entry name" value="Glyco_trans_2-like"/>
</dbReference>
<dbReference type="PANTHER" id="PTHR43646:SF2">
    <property type="entry name" value="GLYCOSYLTRANSFERASE 2-LIKE DOMAIN-CONTAINING PROTEIN"/>
    <property type="match status" value="1"/>
</dbReference>
<dbReference type="KEGG" id="huw:FPZ11_07050"/>
<evidence type="ECO:0000256" key="9">
    <source>
        <dbReference type="ARBA" id="ARBA00040345"/>
    </source>
</evidence>
<evidence type="ECO:0000256" key="10">
    <source>
        <dbReference type="SAM" id="Phobius"/>
    </source>
</evidence>
<keyword evidence="10" id="KW-1133">Transmembrane helix</keyword>
<sequence>MSTVSVVIPSLNDSRMLRQCLADLAAQTSLPDEIIVVDNGSTDDTAQVAVAAGAIVVNVPERGVLRATAAGFDAARFDVIGRLDADSRPAPDWVARLRQRFDADATLMALTGTGTFYGCGPVLRVIGKYVYLGGYFGFMGSLVGHLPLFGSNMALRRVAWLATRDRVHLHDPHMHDDLDISFVIEPSLGIEFDGRLLVGVSARPFTSFAGLERRVTWAFHDVRVNMSEVSWPRRVWRGFRGRRARRRDRRINAESARAARQ</sequence>
<feature type="transmembrane region" description="Helical" evidence="10">
    <location>
        <begin position="105"/>
        <end position="123"/>
    </location>
</feature>
<dbReference type="SUPFAM" id="SSF53448">
    <property type="entry name" value="Nucleotide-diphospho-sugar transferases"/>
    <property type="match status" value="1"/>
</dbReference>
<comment type="subcellular location">
    <subcellularLocation>
        <location evidence="1">Cell membrane</location>
    </subcellularLocation>
</comment>
<keyword evidence="10" id="KW-0812">Transmembrane</keyword>
<proteinExistence type="inferred from homology"/>
<dbReference type="InterPro" id="IPR029044">
    <property type="entry name" value="Nucleotide-diphossugar_trans"/>
</dbReference>
<comment type="similarity">
    <text evidence="8">Belongs to the glycosyltransferase 2 family. CrtQ subfamily.</text>
</comment>
<dbReference type="GO" id="GO:0016757">
    <property type="term" value="F:glycosyltransferase activity"/>
    <property type="evidence" value="ECO:0007669"/>
    <property type="project" value="UniProtKB-KW"/>
</dbReference>
<dbReference type="Gene3D" id="3.90.550.10">
    <property type="entry name" value="Spore Coat Polysaccharide Biosynthesis Protein SpsA, Chain A"/>
    <property type="match status" value="1"/>
</dbReference>
<keyword evidence="2" id="KW-1003">Cell membrane</keyword>
<evidence type="ECO:0000313" key="12">
    <source>
        <dbReference type="EMBL" id="QDZ14544.1"/>
    </source>
</evidence>
<evidence type="ECO:0000256" key="1">
    <source>
        <dbReference type="ARBA" id="ARBA00004236"/>
    </source>
</evidence>
<keyword evidence="13" id="KW-1185">Reference proteome</keyword>
<feature type="domain" description="Glycosyltransferase 2-like" evidence="11">
    <location>
        <begin position="5"/>
        <end position="157"/>
    </location>
</feature>
<keyword evidence="4 12" id="KW-0808">Transferase</keyword>
<evidence type="ECO:0000313" key="13">
    <source>
        <dbReference type="Proteomes" id="UP000320216"/>
    </source>
</evidence>
<evidence type="ECO:0000256" key="6">
    <source>
        <dbReference type="ARBA" id="ARBA00037281"/>
    </source>
</evidence>